<dbReference type="GO" id="GO:0004553">
    <property type="term" value="F:hydrolase activity, hydrolyzing O-glycosyl compounds"/>
    <property type="evidence" value="ECO:0007669"/>
    <property type="project" value="InterPro"/>
</dbReference>
<evidence type="ECO:0000313" key="4">
    <source>
        <dbReference type="EMBL" id="NDO38013.1"/>
    </source>
</evidence>
<dbReference type="InterPro" id="IPR050288">
    <property type="entry name" value="Cellulose_deg_GH3"/>
</dbReference>
<dbReference type="PANTHER" id="PTHR42715">
    <property type="entry name" value="BETA-GLUCOSIDASE"/>
    <property type="match status" value="1"/>
</dbReference>
<comment type="similarity">
    <text evidence="1">Belongs to the glycosyl hydrolase 3 family.</text>
</comment>
<dbReference type="InterPro" id="IPR002772">
    <property type="entry name" value="Glyco_hydro_3_C"/>
</dbReference>
<dbReference type="SUPFAM" id="SSF52279">
    <property type="entry name" value="Beta-D-glucan exohydrolase, C-terminal domain"/>
    <property type="match status" value="1"/>
</dbReference>
<dbReference type="AlphaFoldDB" id="A0A845STX7"/>
<evidence type="ECO:0000313" key="5">
    <source>
        <dbReference type="Proteomes" id="UP000462501"/>
    </source>
</evidence>
<dbReference type="Gene3D" id="3.40.50.1700">
    <property type="entry name" value="Glycoside hydrolase family 3 C-terminal domain"/>
    <property type="match status" value="1"/>
</dbReference>
<evidence type="ECO:0000259" key="3">
    <source>
        <dbReference type="Pfam" id="PF01915"/>
    </source>
</evidence>
<name>A0A845STX7_9FIRM</name>
<sequence length="182" mass="20499">MRYPRYRQALTFSRMEPEAQPICLCPSSSRCRVAAANPHTVVVLNNGDAAEMPWRDQVTAILEMWFSGQEGTRAALAVLEGAVNPVGRLPVTFPKKLEDLAARDPEHPERYAPCGRISEKDAKHPNTAHFTERLLNGYRWFDAMDKEPLYPFGYGLSYTTFAYGALETAWKDGTLTVRCENT</sequence>
<evidence type="ECO:0000256" key="1">
    <source>
        <dbReference type="ARBA" id="ARBA00005336"/>
    </source>
</evidence>
<dbReference type="Pfam" id="PF01915">
    <property type="entry name" value="Glyco_hydro_3_C"/>
    <property type="match status" value="1"/>
</dbReference>
<comment type="caution">
    <text evidence="4">The sequence shown here is derived from an EMBL/GenBank/DDBJ whole genome shotgun (WGS) entry which is preliminary data.</text>
</comment>
<proteinExistence type="inferred from homology"/>
<accession>A0A845STX7</accession>
<dbReference type="GO" id="GO:0005975">
    <property type="term" value="P:carbohydrate metabolic process"/>
    <property type="evidence" value="ECO:0007669"/>
    <property type="project" value="InterPro"/>
</dbReference>
<organism evidence="4 5">
    <name type="scientific">Anaerotruncus colihominis</name>
    <dbReference type="NCBI Taxonomy" id="169435"/>
    <lineage>
        <taxon>Bacteria</taxon>
        <taxon>Bacillati</taxon>
        <taxon>Bacillota</taxon>
        <taxon>Clostridia</taxon>
        <taxon>Eubacteriales</taxon>
        <taxon>Oscillospiraceae</taxon>
        <taxon>Anaerotruncus</taxon>
    </lineage>
</organism>
<dbReference type="Proteomes" id="UP000462501">
    <property type="component" value="Unassembled WGS sequence"/>
</dbReference>
<dbReference type="PANTHER" id="PTHR42715:SF10">
    <property type="entry name" value="BETA-GLUCOSIDASE"/>
    <property type="match status" value="1"/>
</dbReference>
<dbReference type="InterPro" id="IPR036881">
    <property type="entry name" value="Glyco_hydro_3_C_sf"/>
</dbReference>
<keyword evidence="2" id="KW-0378">Hydrolase</keyword>
<feature type="domain" description="Glycoside hydrolase family 3 C-terminal" evidence="3">
    <location>
        <begin position="32"/>
        <end position="158"/>
    </location>
</feature>
<protein>
    <recommendedName>
        <fullName evidence="3">Glycoside hydrolase family 3 C-terminal domain-containing protein</fullName>
    </recommendedName>
</protein>
<gene>
    <name evidence="4" type="ORF">FMM72_01935</name>
</gene>
<dbReference type="EMBL" id="VIQT01000003">
    <property type="protein sequence ID" value="NDO38013.1"/>
    <property type="molecule type" value="Genomic_DNA"/>
</dbReference>
<reference evidence="4 5" key="1">
    <citation type="submission" date="2019-06" db="EMBL/GenBank/DDBJ databases">
        <title>Draft genome sequences of 15 bacterial species constituting the stable defined intestinal microbiota of the GM15 gnotobiotic mouse model.</title>
        <authorList>
            <person name="Elie C."/>
            <person name="Mathieu A."/>
            <person name="Saliou A."/>
            <person name="Darnaud M."/>
            <person name="Leulier F."/>
            <person name="Tamellini A."/>
        </authorList>
    </citation>
    <scope>NUCLEOTIDE SEQUENCE [LARGE SCALE GENOMIC DNA]</scope>
    <source>
        <strain evidence="4 5">JM4-15</strain>
    </source>
</reference>
<evidence type="ECO:0000256" key="2">
    <source>
        <dbReference type="ARBA" id="ARBA00022801"/>
    </source>
</evidence>